<proteinExistence type="predicted"/>
<dbReference type="EMBL" id="CP109968">
    <property type="protein sequence ID" value="UYZ08251.1"/>
    <property type="molecule type" value="Genomic_DNA"/>
</dbReference>
<evidence type="ECO:0000313" key="2">
    <source>
        <dbReference type="Proteomes" id="UP000298735"/>
    </source>
</evidence>
<sequence length="74" mass="8400">MITRIARQKDAKQRLSMALRQLNDAVRDLHKSGLDVEIMELTMLTSRGDMKQFDIRTYRAEGAPPDLKLVGDGL</sequence>
<dbReference type="RefSeq" id="WP_137410147.1">
    <property type="nucleotide sequence ID" value="NZ_CP109968.1"/>
</dbReference>
<reference evidence="1" key="1">
    <citation type="submission" date="2022-10" db="EMBL/GenBank/DDBJ databases">
        <title>Complete genome sequence of Agrobacterium salinitolerans CFBP5507.</title>
        <authorList>
            <person name="Tchabashvili S."/>
            <person name="Yen H.-C."/>
            <person name="Haryono M."/>
            <person name="Lin Y.-C."/>
            <person name="Lai E.-M."/>
            <person name="Kuo C.-H."/>
        </authorList>
    </citation>
    <scope>NUCLEOTIDE SEQUENCE</scope>
    <source>
        <strain evidence="1">CFBP5507</strain>
    </source>
</reference>
<dbReference type="OrthoDB" id="8380706at2"/>
<protein>
    <submittedName>
        <fullName evidence="1">Uncharacterized protein</fullName>
    </submittedName>
</protein>
<evidence type="ECO:0000313" key="1">
    <source>
        <dbReference type="EMBL" id="UYZ08251.1"/>
    </source>
</evidence>
<dbReference type="KEGG" id="asal:CFBP5507_04385"/>
<name>A0A4Z1R432_9HYPH</name>
<accession>A0A4Z1R432</accession>
<organism evidence="1 2">
    <name type="scientific">Agrobacterium salinitolerans</name>
    <dbReference type="NCBI Taxonomy" id="1183413"/>
    <lineage>
        <taxon>Bacteria</taxon>
        <taxon>Pseudomonadati</taxon>
        <taxon>Pseudomonadota</taxon>
        <taxon>Alphaproteobacteria</taxon>
        <taxon>Hyphomicrobiales</taxon>
        <taxon>Rhizobiaceae</taxon>
        <taxon>Rhizobium/Agrobacterium group</taxon>
        <taxon>Agrobacterium</taxon>
    </lineage>
</organism>
<dbReference type="Proteomes" id="UP000298735">
    <property type="component" value="Chromosome Circular"/>
</dbReference>
<dbReference type="AlphaFoldDB" id="A0A4Z1R432"/>
<gene>
    <name evidence="1" type="ORF">CFBP5507_04385</name>
</gene>